<feature type="transmembrane region" description="Helical" evidence="2">
    <location>
        <begin position="32"/>
        <end position="49"/>
    </location>
</feature>
<gene>
    <name evidence="4" type="ORF">I592_03375</name>
    <name evidence="3" type="ORF">UKC_00072</name>
</gene>
<dbReference type="PATRIC" id="fig|1158614.3.peg.57"/>
<reference evidence="4 6" key="2">
    <citation type="submission" date="2013-03" db="EMBL/GenBank/DDBJ databases">
        <title>The Genome Sequence of Enterococcus gilvus ATCC BAA-350 (PacBio/Illumina hybrid assembly).</title>
        <authorList>
            <consortium name="The Broad Institute Genomics Platform"/>
            <consortium name="The Broad Institute Genome Sequencing Center for Infectious Disease"/>
            <person name="Earl A."/>
            <person name="Russ C."/>
            <person name="Gilmore M."/>
            <person name="Surin D."/>
            <person name="Walker B."/>
            <person name="Young S."/>
            <person name="Zeng Q."/>
            <person name="Gargeya S."/>
            <person name="Fitzgerald M."/>
            <person name="Haas B."/>
            <person name="Abouelleil A."/>
            <person name="Allen A.W."/>
            <person name="Alvarado L."/>
            <person name="Arachchi H.M."/>
            <person name="Berlin A.M."/>
            <person name="Chapman S.B."/>
            <person name="Gainer-Dewar J."/>
            <person name="Goldberg J."/>
            <person name="Griggs A."/>
            <person name="Gujja S."/>
            <person name="Hansen M."/>
            <person name="Howarth C."/>
            <person name="Imamovic A."/>
            <person name="Ireland A."/>
            <person name="Larimer J."/>
            <person name="McCowan C."/>
            <person name="Murphy C."/>
            <person name="Pearson M."/>
            <person name="Poon T.W."/>
            <person name="Priest M."/>
            <person name="Roberts A."/>
            <person name="Saif S."/>
            <person name="Shea T."/>
            <person name="Sisk P."/>
            <person name="Sykes S."/>
            <person name="Wortman J."/>
            <person name="Nusbaum C."/>
            <person name="Birren B."/>
        </authorList>
    </citation>
    <scope>NUCLEOTIDE SEQUENCE [LARGE SCALE GENOMIC DNA]</scope>
    <source>
        <strain evidence="4 6">ATCC BAA-350</strain>
    </source>
</reference>
<dbReference type="Proteomes" id="UP000013750">
    <property type="component" value="Unassembled WGS sequence"/>
</dbReference>
<accession>R2VMM0</accession>
<dbReference type="Proteomes" id="UP000014160">
    <property type="component" value="Unassembled WGS sequence"/>
</dbReference>
<organism evidence="3 5">
    <name type="scientific">Enterococcus gilvus ATCC BAA-350</name>
    <dbReference type="NCBI Taxonomy" id="1158614"/>
    <lineage>
        <taxon>Bacteria</taxon>
        <taxon>Bacillati</taxon>
        <taxon>Bacillota</taxon>
        <taxon>Bacilli</taxon>
        <taxon>Lactobacillales</taxon>
        <taxon>Enterococcaceae</taxon>
        <taxon>Enterococcus</taxon>
    </lineage>
</organism>
<keyword evidence="2" id="KW-0472">Membrane</keyword>
<name>R2VMM0_9ENTE</name>
<dbReference type="OrthoDB" id="2192345at2"/>
<dbReference type="AlphaFoldDB" id="R2VMM0"/>
<keyword evidence="2" id="KW-1133">Transmembrane helix</keyword>
<feature type="transmembrane region" description="Helical" evidence="2">
    <location>
        <begin position="5"/>
        <end position="20"/>
    </location>
</feature>
<feature type="region of interest" description="Disordered" evidence="1">
    <location>
        <begin position="164"/>
        <end position="210"/>
    </location>
</feature>
<evidence type="ECO:0000313" key="5">
    <source>
        <dbReference type="Proteomes" id="UP000013750"/>
    </source>
</evidence>
<feature type="compositionally biased region" description="Basic and acidic residues" evidence="1">
    <location>
        <begin position="164"/>
        <end position="189"/>
    </location>
</feature>
<keyword evidence="6" id="KW-1185">Reference proteome</keyword>
<evidence type="ECO:0000313" key="4">
    <source>
        <dbReference type="EMBL" id="EOW79237.1"/>
    </source>
</evidence>
<dbReference type="EMBL" id="ASWH01000002">
    <property type="protein sequence ID" value="EOW79237.1"/>
    <property type="molecule type" value="Genomic_DNA"/>
</dbReference>
<dbReference type="HOGENOM" id="CLU_905337_0_0_9"/>
<keyword evidence="2" id="KW-0812">Transmembrane</keyword>
<proteinExistence type="predicted"/>
<evidence type="ECO:0000313" key="6">
    <source>
        <dbReference type="Proteomes" id="UP000014160"/>
    </source>
</evidence>
<evidence type="ECO:0000256" key="2">
    <source>
        <dbReference type="SAM" id="Phobius"/>
    </source>
</evidence>
<evidence type="ECO:0000256" key="1">
    <source>
        <dbReference type="SAM" id="MobiDB-lite"/>
    </source>
</evidence>
<protein>
    <submittedName>
        <fullName evidence="3">Uncharacterized protein</fullName>
    </submittedName>
</protein>
<comment type="caution">
    <text evidence="3">The sequence shown here is derived from an EMBL/GenBank/DDBJ whole genome shotgun (WGS) entry which is preliminary data.</text>
</comment>
<evidence type="ECO:0000313" key="3">
    <source>
        <dbReference type="EMBL" id="EOI58886.1"/>
    </source>
</evidence>
<dbReference type="RefSeq" id="WP_010778523.1">
    <property type="nucleotide sequence ID" value="NZ_ASWH01000002.1"/>
</dbReference>
<dbReference type="EMBL" id="AJDQ01000002">
    <property type="protein sequence ID" value="EOI58886.1"/>
    <property type="molecule type" value="Genomic_DNA"/>
</dbReference>
<reference evidence="3 5" key="1">
    <citation type="submission" date="2013-02" db="EMBL/GenBank/DDBJ databases">
        <title>The Genome Sequence of Enterococcus gilvus ATCC BAA-350.</title>
        <authorList>
            <consortium name="The Broad Institute Genome Sequencing Platform"/>
            <consortium name="The Broad Institute Genome Sequencing Center for Infectious Disease"/>
            <person name="Earl A.M."/>
            <person name="Gilmore M.S."/>
            <person name="Lebreton F."/>
            <person name="Walker B."/>
            <person name="Young S.K."/>
            <person name="Zeng Q."/>
            <person name="Gargeya S."/>
            <person name="Fitzgerald M."/>
            <person name="Haas B."/>
            <person name="Abouelleil A."/>
            <person name="Alvarado L."/>
            <person name="Arachchi H.M."/>
            <person name="Berlin A.M."/>
            <person name="Chapman S.B."/>
            <person name="Dewar J."/>
            <person name="Goldberg J."/>
            <person name="Griggs A."/>
            <person name="Gujja S."/>
            <person name="Hansen M."/>
            <person name="Howarth C."/>
            <person name="Imamovic A."/>
            <person name="Larimer J."/>
            <person name="McCowan C."/>
            <person name="Murphy C."/>
            <person name="Neiman D."/>
            <person name="Pearson M."/>
            <person name="Priest M."/>
            <person name="Roberts A."/>
            <person name="Saif S."/>
            <person name="Shea T."/>
            <person name="Sisk P."/>
            <person name="Sykes S."/>
            <person name="Wortman J."/>
            <person name="Nusbaum C."/>
            <person name="Birren B."/>
        </authorList>
    </citation>
    <scope>NUCLEOTIDE SEQUENCE [LARGE SCALE GENOMIC DNA]</scope>
    <source>
        <strain evidence="3 5">ATCC BAA-350</strain>
    </source>
</reference>
<sequence>MNTVFTLIFIVGCIGTWYFIKKKQNKKNRNISIGLIVLSILLMSIFPTSDSKESAKSSDKDTKSSTKISSKNEALALTVPKEVLSNDDGLISIKGNTSPHAEVTIGMGVVGDKTTANKSGDFELSYDMDFQDETTLTINSRLDGNSKSSKVKVKMNETALAKLEQKEAETSKIEESKAAEKKRIKESKEAQNNTMSSSSENNEDSDITKLADGATSGQADILNELALQQFDKSYPYKGSKLHIVLGRIQDWTQKDGKWFAKFDATIVNAFDAERKTNVEVTIEPATASSGYVSFLDY</sequence>
<dbReference type="eggNOG" id="ENOG502ZVRS">
    <property type="taxonomic scope" value="Bacteria"/>
</dbReference>